<dbReference type="EMBL" id="SMKE01000615">
    <property type="protein sequence ID" value="TDB88918.1"/>
    <property type="molecule type" value="Genomic_DNA"/>
</dbReference>
<evidence type="ECO:0000256" key="6">
    <source>
        <dbReference type="ARBA" id="ARBA00022989"/>
    </source>
</evidence>
<evidence type="ECO:0000313" key="10">
    <source>
        <dbReference type="Proteomes" id="UP000295626"/>
    </source>
</evidence>
<evidence type="ECO:0000256" key="3">
    <source>
        <dbReference type="ARBA" id="ARBA00022670"/>
    </source>
</evidence>
<comment type="subcellular location">
    <subcellularLocation>
        <location evidence="1">Cell membrane</location>
        <topology evidence="1">Multi-pass membrane protein</topology>
    </subcellularLocation>
</comment>
<keyword evidence="2" id="KW-1003">Cell membrane</keyword>
<evidence type="ECO:0000256" key="2">
    <source>
        <dbReference type="ARBA" id="ARBA00022475"/>
    </source>
</evidence>
<feature type="transmembrane region" description="Helical" evidence="8">
    <location>
        <begin position="68"/>
        <end position="94"/>
    </location>
</feature>
<keyword evidence="7 8" id="KW-0472">Membrane</keyword>
<evidence type="ECO:0000313" key="9">
    <source>
        <dbReference type="EMBL" id="TDB88918.1"/>
    </source>
</evidence>
<evidence type="ECO:0008006" key="11">
    <source>
        <dbReference type="Google" id="ProtNLM"/>
    </source>
</evidence>
<organism evidence="9 10">
    <name type="scientific">Micromonospora fluostatini</name>
    <dbReference type="NCBI Taxonomy" id="1629071"/>
    <lineage>
        <taxon>Bacteria</taxon>
        <taxon>Bacillati</taxon>
        <taxon>Actinomycetota</taxon>
        <taxon>Actinomycetes</taxon>
        <taxon>Micromonosporales</taxon>
        <taxon>Micromonosporaceae</taxon>
        <taxon>Micromonospora</taxon>
    </lineage>
</organism>
<keyword evidence="5" id="KW-0378">Hydrolase</keyword>
<comment type="caution">
    <text evidence="9">The sequence shown here is derived from an EMBL/GenBank/DDBJ whole genome shotgun (WGS) entry which is preliminary data.</text>
</comment>
<dbReference type="Proteomes" id="UP000295626">
    <property type="component" value="Unassembled WGS sequence"/>
</dbReference>
<sequence>MSRPTVLAWGQAVAGALCGVAVGVALFRRWHDVAVAEAWLNARLVSFTGLADTSSVGAAVIFPLDERWVGFLVSTGCSVAMLLIPPFVLAALLVGFRRVTFPRAAVAVALAVVLLVVVNQVRLAAVVAAMRMWGFEVGYQRSHVLIGSAISTIGLILVAILFLLLVGRAGRPRRISGAH</sequence>
<keyword evidence="4 8" id="KW-0812">Transmembrane</keyword>
<reference evidence="9 10" key="1">
    <citation type="submission" date="2019-02" db="EMBL/GenBank/DDBJ databases">
        <title>Draft genome sequences of novel Actinobacteria.</title>
        <authorList>
            <person name="Sahin N."/>
            <person name="Ay H."/>
            <person name="Saygin H."/>
        </authorList>
    </citation>
    <scope>NUCLEOTIDE SEQUENCE [LARGE SCALE GENOMIC DNA]</scope>
    <source>
        <strain evidence="9 10">JCM 30529</strain>
    </source>
</reference>
<feature type="transmembrane region" description="Helical" evidence="8">
    <location>
        <begin position="6"/>
        <end position="27"/>
    </location>
</feature>
<name>A0ABY2DE91_9ACTN</name>
<evidence type="ECO:0000256" key="4">
    <source>
        <dbReference type="ARBA" id="ARBA00022692"/>
    </source>
</evidence>
<dbReference type="NCBIfam" id="TIGR04178">
    <property type="entry name" value="exo_archaeo"/>
    <property type="match status" value="1"/>
</dbReference>
<accession>A0ABY2DE91</accession>
<evidence type="ECO:0000256" key="1">
    <source>
        <dbReference type="ARBA" id="ARBA00004651"/>
    </source>
</evidence>
<keyword evidence="6 8" id="KW-1133">Transmembrane helix</keyword>
<evidence type="ECO:0000256" key="7">
    <source>
        <dbReference type="ARBA" id="ARBA00023136"/>
    </source>
</evidence>
<feature type="transmembrane region" description="Helical" evidence="8">
    <location>
        <begin position="145"/>
        <end position="166"/>
    </location>
</feature>
<feature type="transmembrane region" description="Helical" evidence="8">
    <location>
        <begin position="106"/>
        <end position="133"/>
    </location>
</feature>
<evidence type="ECO:0000256" key="5">
    <source>
        <dbReference type="ARBA" id="ARBA00022801"/>
    </source>
</evidence>
<feature type="transmembrane region" description="Helical" evidence="8">
    <location>
        <begin position="39"/>
        <end position="62"/>
    </location>
</feature>
<keyword evidence="3" id="KW-0645">Protease</keyword>
<proteinExistence type="predicted"/>
<keyword evidence="10" id="KW-1185">Reference proteome</keyword>
<evidence type="ECO:0000256" key="8">
    <source>
        <dbReference type="SAM" id="Phobius"/>
    </source>
</evidence>
<dbReference type="InterPro" id="IPR026392">
    <property type="entry name" value="Exo/Archaeosortase_dom"/>
</dbReference>
<gene>
    <name evidence="9" type="ORF">E1091_14995</name>
</gene>
<protein>
    <recommendedName>
        <fullName evidence="11">Exosortase/archaeosortase family protein</fullName>
    </recommendedName>
</protein>